<feature type="transmembrane region" description="Helical" evidence="1">
    <location>
        <begin position="63"/>
        <end position="80"/>
    </location>
</feature>
<sequence>MTNFIKKLIKPCIFLTVGLLFTIVITYFICTIIGFDPEKLFSDSNVNTLSDKELTSFEHTKGLFMNNIIVPLQILVLAIIPVPFLHLIVLLKNGAMIGIIFYIYNAIHLSTRNGDSLFFMIVKGFLPHAVLELLAFVIVTALALKINKWIVRKILHLFGKRYEGMYSFKQLLAYSSFVFFVIIVPMILLAAIIEGYITPLLL</sequence>
<feature type="transmembrane region" description="Helical" evidence="1">
    <location>
        <begin position="12"/>
        <end position="35"/>
    </location>
</feature>
<dbReference type="PANTHER" id="PTHR35337:SF1">
    <property type="entry name" value="SLR1478 PROTEIN"/>
    <property type="match status" value="1"/>
</dbReference>
<gene>
    <name evidence="2" type="ORF">DFR56_104140</name>
</gene>
<dbReference type="EMBL" id="QJJQ01000004">
    <property type="protein sequence ID" value="PXW87989.1"/>
    <property type="molecule type" value="Genomic_DNA"/>
</dbReference>
<dbReference type="AlphaFoldDB" id="A0A2V3WGQ3"/>
<keyword evidence="3" id="KW-1185">Reference proteome</keyword>
<feature type="transmembrane region" description="Helical" evidence="1">
    <location>
        <begin position="125"/>
        <end position="144"/>
    </location>
</feature>
<proteinExistence type="predicted"/>
<keyword evidence="1" id="KW-1133">Transmembrane helix</keyword>
<protein>
    <submittedName>
        <fullName evidence="2">Stage II sporulation protein M</fullName>
    </submittedName>
</protein>
<evidence type="ECO:0000313" key="2">
    <source>
        <dbReference type="EMBL" id="PXW87989.1"/>
    </source>
</evidence>
<dbReference type="InterPro" id="IPR002798">
    <property type="entry name" value="SpoIIM-like"/>
</dbReference>
<evidence type="ECO:0000313" key="3">
    <source>
        <dbReference type="Proteomes" id="UP000247978"/>
    </source>
</evidence>
<accession>A0A2V3WGQ3</accession>
<keyword evidence="1" id="KW-0472">Membrane</keyword>
<dbReference type="Pfam" id="PF01944">
    <property type="entry name" value="SpoIIM"/>
    <property type="match status" value="1"/>
</dbReference>
<feature type="transmembrane region" description="Helical" evidence="1">
    <location>
        <begin position="171"/>
        <end position="193"/>
    </location>
</feature>
<organism evidence="2 3">
    <name type="scientific">Pseudogracilibacillus auburnensis</name>
    <dbReference type="NCBI Taxonomy" id="1494959"/>
    <lineage>
        <taxon>Bacteria</taxon>
        <taxon>Bacillati</taxon>
        <taxon>Bacillota</taxon>
        <taxon>Bacilli</taxon>
        <taxon>Bacillales</taxon>
        <taxon>Bacillaceae</taxon>
        <taxon>Pseudogracilibacillus</taxon>
    </lineage>
</organism>
<dbReference type="PANTHER" id="PTHR35337">
    <property type="entry name" value="SLR1478 PROTEIN"/>
    <property type="match status" value="1"/>
</dbReference>
<evidence type="ECO:0000256" key="1">
    <source>
        <dbReference type="SAM" id="Phobius"/>
    </source>
</evidence>
<reference evidence="2 3" key="1">
    <citation type="submission" date="2018-05" db="EMBL/GenBank/DDBJ databases">
        <title>Genomic Encyclopedia of Type Strains, Phase IV (KMG-IV): sequencing the most valuable type-strain genomes for metagenomic binning, comparative biology and taxonomic classification.</title>
        <authorList>
            <person name="Goeker M."/>
        </authorList>
    </citation>
    <scope>NUCLEOTIDE SEQUENCE [LARGE SCALE GENOMIC DNA]</scope>
    <source>
        <strain evidence="2 3">DSM 28556</strain>
    </source>
</reference>
<dbReference type="OrthoDB" id="2966612at2"/>
<comment type="caution">
    <text evidence="2">The sequence shown here is derived from an EMBL/GenBank/DDBJ whole genome shotgun (WGS) entry which is preliminary data.</text>
</comment>
<name>A0A2V3WGQ3_9BACI</name>
<keyword evidence="1" id="KW-0812">Transmembrane</keyword>
<dbReference type="Proteomes" id="UP000247978">
    <property type="component" value="Unassembled WGS sequence"/>
</dbReference>
<feature type="transmembrane region" description="Helical" evidence="1">
    <location>
        <begin position="87"/>
        <end position="105"/>
    </location>
</feature>